<dbReference type="SUPFAM" id="SSF69635">
    <property type="entry name" value="Type III secretory system chaperone-like"/>
    <property type="match status" value="1"/>
</dbReference>
<evidence type="ECO:0000313" key="4">
    <source>
        <dbReference type="Proteomes" id="UP000005726"/>
    </source>
</evidence>
<organism evidence="3 4">
    <name type="scientific">Candidatus Regiella insecticola LSR1</name>
    <dbReference type="NCBI Taxonomy" id="663321"/>
    <lineage>
        <taxon>Bacteria</taxon>
        <taxon>Pseudomonadati</taxon>
        <taxon>Pseudomonadota</taxon>
        <taxon>Gammaproteobacteria</taxon>
        <taxon>Enterobacterales</taxon>
        <taxon>Enterobacteriaceae</taxon>
        <taxon>aphid secondary symbionts</taxon>
        <taxon>Candidatus Regiella</taxon>
    </lineage>
</organism>
<keyword evidence="4" id="KW-1185">Reference proteome</keyword>
<dbReference type="Gene3D" id="3.30.1460.10">
    <property type="match status" value="1"/>
</dbReference>
<dbReference type="InterPro" id="IPR010261">
    <property type="entry name" value="Tir_chaperone"/>
</dbReference>
<dbReference type="CDD" id="cd16364">
    <property type="entry name" value="T3SC_I-like"/>
    <property type="match status" value="1"/>
</dbReference>
<dbReference type="Proteomes" id="UP000005726">
    <property type="component" value="Unassembled WGS sequence"/>
</dbReference>
<accession>E0WS22</accession>
<dbReference type="HOGENOM" id="CLU_1851488_0_0_6"/>
<evidence type="ECO:0000256" key="2">
    <source>
        <dbReference type="ARBA" id="ARBA00093795"/>
    </source>
</evidence>
<dbReference type="Pfam" id="PF05932">
    <property type="entry name" value="CesT"/>
    <property type="match status" value="1"/>
</dbReference>
<comment type="similarity">
    <text evidence="1">Belongs to the CesT/SycH chaperone family.</text>
</comment>
<dbReference type="RefSeq" id="WP_006704568.1">
    <property type="nucleotide sequence ID" value="NZ_CAWLGB010000002.1"/>
</dbReference>
<dbReference type="STRING" id="663321.REG_0739"/>
<sequence length="138" mass="15616">MNSEQRLGYLAEILDMPSLGFDEKGCCVLTFDDMPITFQALNDHLMMTIYITKLPEDLSANFYLNLLAANFYWEASKGCTLAVDPASRSLVAHIIDNEEERDIKQAIESLLNITEQLHAVLKNPPLPKQRQDVSAMRL</sequence>
<dbReference type="EMBL" id="GL379590">
    <property type="protein sequence ID" value="EFL92156.1"/>
    <property type="molecule type" value="Genomic_DNA"/>
</dbReference>
<gene>
    <name evidence="3" type="ORF">REG_0739</name>
</gene>
<name>E0WS22_9ENTR</name>
<evidence type="ECO:0000256" key="1">
    <source>
        <dbReference type="ARBA" id="ARBA00093771"/>
    </source>
</evidence>
<dbReference type="GO" id="GO:0030254">
    <property type="term" value="P:protein secretion by the type III secretion system"/>
    <property type="evidence" value="ECO:0007669"/>
    <property type="project" value="InterPro"/>
</dbReference>
<protein>
    <recommendedName>
        <fullName evidence="2">Tir chaperone</fullName>
    </recommendedName>
</protein>
<reference evidence="3" key="1">
    <citation type="journal article" date="2009" name="Environ. Microbiol.">
        <title>Dynamics of genome evolution in facultative symbionts of aphids.</title>
        <authorList>
            <person name="Degnan P.H."/>
            <person name="Leonardo T.E."/>
            <person name="Cass B.N."/>
            <person name="Hurwitz B."/>
            <person name="Stern D."/>
            <person name="Gibbs R.A."/>
            <person name="Richards S."/>
            <person name="Moran N.A."/>
        </authorList>
    </citation>
    <scope>NUCLEOTIDE SEQUENCE [LARGE SCALE GENOMIC DNA]</scope>
    <source>
        <strain evidence="3">LSR1</strain>
    </source>
</reference>
<dbReference type="AlphaFoldDB" id="E0WS22"/>
<proteinExistence type="inferred from homology"/>
<evidence type="ECO:0000313" key="3">
    <source>
        <dbReference type="EMBL" id="EFL92156.1"/>
    </source>
</evidence>